<feature type="transmembrane region" description="Helical" evidence="1">
    <location>
        <begin position="198"/>
        <end position="219"/>
    </location>
</feature>
<dbReference type="Proteomes" id="UP000613582">
    <property type="component" value="Unassembled WGS sequence"/>
</dbReference>
<feature type="transmembrane region" description="Helical" evidence="1">
    <location>
        <begin position="82"/>
        <end position="103"/>
    </location>
</feature>
<feature type="transmembrane region" description="Helical" evidence="1">
    <location>
        <begin position="7"/>
        <end position="29"/>
    </location>
</feature>
<accession>A0A8J2V2B9</accession>
<evidence type="ECO:0000313" key="3">
    <source>
        <dbReference type="Proteomes" id="UP000613582"/>
    </source>
</evidence>
<keyword evidence="1" id="KW-0812">Transmembrane</keyword>
<dbReference type="AlphaFoldDB" id="A0A8J2V2B9"/>
<dbReference type="PANTHER" id="PTHR31061">
    <property type="entry name" value="LD22376P"/>
    <property type="match status" value="1"/>
</dbReference>
<keyword evidence="1" id="KW-0472">Membrane</keyword>
<feature type="transmembrane region" description="Helical" evidence="1">
    <location>
        <begin position="231"/>
        <end position="253"/>
    </location>
</feature>
<sequence length="363" mass="39567">MLSVDVARGVAIFGMILVNATAYVHYAMPAPVPPFLLHANWDGFLAADFVFPAFLYIVGISIALSLAGAAGSDTRGTTVRHIGWRALKLVVLGFFLSNINLWYNEIVWSEARYFGVLQRIGIVYFITALIFLYVSPRAMAVIAGAILILYTGLLYVPLPTGQAADLSVAGLNIVSWVDHVILGSHAYYDRDLGYDPEGILSTLPGVAQCLMGVLTGLWLKQQDRTVAVAGRLAIAAAILLAAGIVLGFVHPIIKDLWTMTFVFVSTGIAMVILAAAWLVNDVLRRYGPVSHFFRVFGVNAIATYTFHFVTSFLVVSATGVGLKNLAGHILFDSLASLVPVAVYLAMNWVFAVWLWKRRIFVKI</sequence>
<dbReference type="EMBL" id="BMGH01000001">
    <property type="protein sequence ID" value="GGD00744.1"/>
    <property type="molecule type" value="Genomic_DNA"/>
</dbReference>
<gene>
    <name evidence="2" type="ORF">GCM10011342_07220</name>
</gene>
<organism evidence="2 3">
    <name type="scientific">Aquisalinus flavus</name>
    <dbReference type="NCBI Taxonomy" id="1526572"/>
    <lineage>
        <taxon>Bacteria</taxon>
        <taxon>Pseudomonadati</taxon>
        <taxon>Pseudomonadota</taxon>
        <taxon>Alphaproteobacteria</taxon>
        <taxon>Parvularculales</taxon>
        <taxon>Parvularculaceae</taxon>
        <taxon>Aquisalinus</taxon>
    </lineage>
</organism>
<reference evidence="2" key="1">
    <citation type="journal article" date="2014" name="Int. J. Syst. Evol. Microbiol.">
        <title>Complete genome sequence of Corynebacterium casei LMG S-19264T (=DSM 44701T), isolated from a smear-ripened cheese.</title>
        <authorList>
            <consortium name="US DOE Joint Genome Institute (JGI-PGF)"/>
            <person name="Walter F."/>
            <person name="Albersmeier A."/>
            <person name="Kalinowski J."/>
            <person name="Ruckert C."/>
        </authorList>
    </citation>
    <scope>NUCLEOTIDE SEQUENCE</scope>
    <source>
        <strain evidence="2">CGMCC 1.12921</strain>
    </source>
</reference>
<feature type="transmembrane region" description="Helical" evidence="1">
    <location>
        <begin position="49"/>
        <end position="70"/>
    </location>
</feature>
<evidence type="ECO:0000256" key="1">
    <source>
        <dbReference type="SAM" id="Phobius"/>
    </source>
</evidence>
<feature type="transmembrane region" description="Helical" evidence="1">
    <location>
        <begin position="141"/>
        <end position="158"/>
    </location>
</feature>
<dbReference type="PANTHER" id="PTHR31061:SF24">
    <property type="entry name" value="LD22376P"/>
    <property type="match status" value="1"/>
</dbReference>
<comment type="caution">
    <text evidence="2">The sequence shown here is derived from an EMBL/GenBank/DDBJ whole genome shotgun (WGS) entry which is preliminary data.</text>
</comment>
<reference evidence="2" key="2">
    <citation type="submission" date="2020-09" db="EMBL/GenBank/DDBJ databases">
        <authorList>
            <person name="Sun Q."/>
            <person name="Zhou Y."/>
        </authorList>
    </citation>
    <scope>NUCLEOTIDE SEQUENCE</scope>
    <source>
        <strain evidence="2">CGMCC 1.12921</strain>
    </source>
</reference>
<feature type="transmembrane region" description="Helical" evidence="1">
    <location>
        <begin position="334"/>
        <end position="355"/>
    </location>
</feature>
<feature type="transmembrane region" description="Helical" evidence="1">
    <location>
        <begin position="292"/>
        <end position="314"/>
    </location>
</feature>
<keyword evidence="3" id="KW-1185">Reference proteome</keyword>
<evidence type="ECO:0000313" key="2">
    <source>
        <dbReference type="EMBL" id="GGD00744.1"/>
    </source>
</evidence>
<feature type="transmembrane region" description="Helical" evidence="1">
    <location>
        <begin position="115"/>
        <end position="134"/>
    </location>
</feature>
<keyword evidence="1" id="KW-1133">Transmembrane helix</keyword>
<proteinExistence type="predicted"/>
<feature type="transmembrane region" description="Helical" evidence="1">
    <location>
        <begin position="259"/>
        <end position="280"/>
    </location>
</feature>
<name>A0A8J2V2B9_9PROT</name>
<protein>
    <submittedName>
        <fullName evidence="2">Membrane protein</fullName>
    </submittedName>
</protein>